<name>A0AAD2FGD8_9STRA</name>
<evidence type="ECO:0000313" key="3">
    <source>
        <dbReference type="EMBL" id="CAJ1936627.1"/>
    </source>
</evidence>
<feature type="signal peptide" evidence="2">
    <location>
        <begin position="1"/>
        <end position="23"/>
    </location>
</feature>
<feature type="chain" id="PRO_5042243015" evidence="2">
    <location>
        <begin position="24"/>
        <end position="960"/>
    </location>
</feature>
<evidence type="ECO:0000313" key="4">
    <source>
        <dbReference type="Proteomes" id="UP001295423"/>
    </source>
</evidence>
<dbReference type="SUPFAM" id="SSF82895">
    <property type="entry name" value="TSP-1 type 1 repeat"/>
    <property type="match status" value="1"/>
</dbReference>
<dbReference type="InterPro" id="IPR000884">
    <property type="entry name" value="TSP1_rpt"/>
</dbReference>
<proteinExistence type="predicted"/>
<evidence type="ECO:0000256" key="1">
    <source>
        <dbReference type="SAM" id="MobiDB-lite"/>
    </source>
</evidence>
<dbReference type="PROSITE" id="PS50092">
    <property type="entry name" value="TSP1"/>
    <property type="match status" value="1"/>
</dbReference>
<reference evidence="3" key="1">
    <citation type="submission" date="2023-08" db="EMBL/GenBank/DDBJ databases">
        <authorList>
            <person name="Audoor S."/>
            <person name="Bilcke G."/>
        </authorList>
    </citation>
    <scope>NUCLEOTIDE SEQUENCE</scope>
</reference>
<organism evidence="3 4">
    <name type="scientific">Cylindrotheca closterium</name>
    <dbReference type="NCBI Taxonomy" id="2856"/>
    <lineage>
        <taxon>Eukaryota</taxon>
        <taxon>Sar</taxon>
        <taxon>Stramenopiles</taxon>
        <taxon>Ochrophyta</taxon>
        <taxon>Bacillariophyta</taxon>
        <taxon>Bacillariophyceae</taxon>
        <taxon>Bacillariophycidae</taxon>
        <taxon>Bacillariales</taxon>
        <taxon>Bacillariaceae</taxon>
        <taxon>Cylindrotheca</taxon>
    </lineage>
</organism>
<accession>A0AAD2FGD8</accession>
<protein>
    <submittedName>
        <fullName evidence="3">Uncharacterized protein</fullName>
    </submittedName>
</protein>
<dbReference type="Pfam" id="PF00090">
    <property type="entry name" value="TSP_1"/>
    <property type="match status" value="1"/>
</dbReference>
<dbReference type="SUPFAM" id="SSF63825">
    <property type="entry name" value="YWTD domain"/>
    <property type="match status" value="1"/>
</dbReference>
<gene>
    <name evidence="3" type="ORF">CYCCA115_LOCUS5285</name>
</gene>
<dbReference type="AlphaFoldDB" id="A0AAD2FGD8"/>
<dbReference type="Gene3D" id="2.20.100.10">
    <property type="entry name" value="Thrombospondin type-1 (TSP1) repeat"/>
    <property type="match status" value="1"/>
</dbReference>
<keyword evidence="4" id="KW-1185">Reference proteome</keyword>
<dbReference type="SMART" id="SM00209">
    <property type="entry name" value="TSP1"/>
    <property type="match status" value="1"/>
</dbReference>
<dbReference type="Gene3D" id="2.130.10.10">
    <property type="entry name" value="YVTN repeat-like/Quinoprotein amine dehydrogenase"/>
    <property type="match status" value="1"/>
</dbReference>
<dbReference type="Proteomes" id="UP001295423">
    <property type="component" value="Unassembled WGS sequence"/>
</dbReference>
<feature type="region of interest" description="Disordered" evidence="1">
    <location>
        <begin position="231"/>
        <end position="255"/>
    </location>
</feature>
<sequence length="960" mass="104827">MKSLQLSQAYLGALLLSLAGVNGQGCSNTCPPINYGTPVPALCEGDMADTFANTEKVYDVCHGSGQTRSFSIDSLKGKIAVFANFYTGCNAGRRESGVFAHVAQRYFETHGEDKIVFIQSVKGGGTCAQWASIFQSDAVSLYPGSGIVPREMPLSVNDVNYEIRDDLFTTPFGHPSYAILDHTGMVRHKFIGPCCGYESFYSCTADIAKSLDQQLTDYLEPLLTELETSHIDEPTNKDPNVFNPNPPVDDPQLGDGDQTVCVSGTIGDWSEWSPCSVQCGSTPGIQFRTRSVQANDCTRAVPVETRSCQATFPCNDPSTACVAETGASYTVETVVTGLDSPRDVDFHPTPGLHLRDYSEGRQFYPDEGQEAWVVNGGNHSVSIVASLGTERQTTISRRDRGYYHYMINATALSFNKVANSGRIPDRDSFNYWAICNDNPNNYMGTKEANYFMGPTLYDSRPRNRNTVNRLGQECRPEEPCYFLHADMLHESPSCVGITHDPEVDTAYGTVYWAFDATGNRETGQLVRFDFQQPHGPGSMDHSVAAIRRYVEVELERGDPGVHAGMVVHPTRREVFVAVPGANKIIVVGADSGDFARTAREEYPIYSSALPSFEYSVWECVDQRVFAEGIDTPSGMALSDDGSRLFVAERGSGNILVFEIESASLLYTIETGLTTIGGMAFPPATVGATSMLYFVDEQTNSLYRINPDEECSTPVQSRVNPSFTVAVNSATANIDGFSLSRDYECSVDPIVPDASFFDQVHDDTGYADDNPDVQSNMTGMDAGAALLADRTDCGFDSELNFDALLLGGYFCHRCLPEEYLNCDTGGICSNVQWEGYTCDNEFFVTKNSTGDIELQNANGSALEPSLTQLLFDVTYRVNVLGNISLCANIKDKVECASKGPLLFTVEDGEKTTVSFTVNGENDSAFELDVALRRSDNTSSGVQKFGLTGMMILSMIALKLTF</sequence>
<dbReference type="InterPro" id="IPR036383">
    <property type="entry name" value="TSP1_rpt_sf"/>
</dbReference>
<keyword evidence="2" id="KW-0732">Signal</keyword>
<dbReference type="EMBL" id="CAKOGP040000557">
    <property type="protein sequence ID" value="CAJ1936627.1"/>
    <property type="molecule type" value="Genomic_DNA"/>
</dbReference>
<dbReference type="InterPro" id="IPR015943">
    <property type="entry name" value="WD40/YVTN_repeat-like_dom_sf"/>
</dbReference>
<comment type="caution">
    <text evidence="3">The sequence shown here is derived from an EMBL/GenBank/DDBJ whole genome shotgun (WGS) entry which is preliminary data.</text>
</comment>
<evidence type="ECO:0000256" key="2">
    <source>
        <dbReference type="SAM" id="SignalP"/>
    </source>
</evidence>